<proteinExistence type="predicted"/>
<evidence type="ECO:0000313" key="1">
    <source>
        <dbReference type="EMBL" id="KWZ35810.1"/>
    </source>
</evidence>
<organism evidence="1 2">
    <name type="scientific">Burkholderia anthina</name>
    <dbReference type="NCBI Taxonomy" id="179879"/>
    <lineage>
        <taxon>Bacteria</taxon>
        <taxon>Pseudomonadati</taxon>
        <taxon>Pseudomonadota</taxon>
        <taxon>Betaproteobacteria</taxon>
        <taxon>Burkholderiales</taxon>
        <taxon>Burkholderiaceae</taxon>
        <taxon>Burkholderia</taxon>
        <taxon>Burkholderia cepacia complex</taxon>
    </lineage>
</organism>
<reference evidence="1 2" key="1">
    <citation type="submission" date="2015-11" db="EMBL/GenBank/DDBJ databases">
        <authorList>
            <person name="Sahl J."/>
            <person name="Wagner D."/>
            <person name="Keim P."/>
        </authorList>
    </citation>
    <scope>NUCLEOTIDE SEQUENCE [LARGE SCALE GENOMIC DNA]</scope>
    <source>
        <strain evidence="1 2">AZ-4-2-10-S1-D7</strain>
    </source>
</reference>
<dbReference type="AlphaFoldDB" id="A0AAW3Q1S0"/>
<dbReference type="EMBL" id="LNJP01000001">
    <property type="protein sequence ID" value="KWZ35810.1"/>
    <property type="molecule type" value="Genomic_DNA"/>
</dbReference>
<protein>
    <submittedName>
        <fullName evidence="1">Uncharacterized protein</fullName>
    </submittedName>
</protein>
<comment type="caution">
    <text evidence="1">The sequence shown here is derived from an EMBL/GenBank/DDBJ whole genome shotgun (WGS) entry which is preliminary data.</text>
</comment>
<name>A0AAW3Q1S0_9BURK</name>
<accession>A0AAW3Q1S0</accession>
<sequence length="78" mass="8452">MRRAAIARHVHREADQPAAQVATAGFPAFVDARGNAPAMRRAHEPVDVRQPRKHHVRAAGTATFIGSAPRVRPRTASP</sequence>
<gene>
    <name evidence="1" type="ORF">WS64_09840</name>
</gene>
<evidence type="ECO:0000313" key="2">
    <source>
        <dbReference type="Proteomes" id="UP000070434"/>
    </source>
</evidence>
<dbReference type="Proteomes" id="UP000070434">
    <property type="component" value="Chromosome 1"/>
</dbReference>